<sequence length="150" mass="16918">MRFKEVPPGRSPEPRRRAIRASARFNLRDRTKLLALVRSVALVGSIEPTNAAIYLPLLNPNPDLESGLASRRCLICCRCLRRLAAAVFAVVTALVRVPESLLQSLGLRHRHHLCCRFSLPSFAAARRRHCCRCRCYSSRGQVSSSPRFYC</sequence>
<organism evidence="1 2">
    <name type="scientific">Ensete ventricosum</name>
    <name type="common">Abyssinian banana</name>
    <name type="synonym">Musa ensete</name>
    <dbReference type="NCBI Taxonomy" id="4639"/>
    <lineage>
        <taxon>Eukaryota</taxon>
        <taxon>Viridiplantae</taxon>
        <taxon>Streptophyta</taxon>
        <taxon>Embryophyta</taxon>
        <taxon>Tracheophyta</taxon>
        <taxon>Spermatophyta</taxon>
        <taxon>Magnoliopsida</taxon>
        <taxon>Liliopsida</taxon>
        <taxon>Zingiberales</taxon>
        <taxon>Musaceae</taxon>
        <taxon>Ensete</taxon>
    </lineage>
</organism>
<accession>A0A426Z0I1</accession>
<evidence type="ECO:0000313" key="1">
    <source>
        <dbReference type="EMBL" id="RRT57519.1"/>
    </source>
</evidence>
<name>A0A426Z0I1_ENSVE</name>
<dbReference type="EMBL" id="AMZH03009123">
    <property type="protein sequence ID" value="RRT57519.1"/>
    <property type="molecule type" value="Genomic_DNA"/>
</dbReference>
<gene>
    <name evidence="1" type="ORF">B296_00044504</name>
</gene>
<dbReference type="Proteomes" id="UP000287651">
    <property type="component" value="Unassembled WGS sequence"/>
</dbReference>
<protein>
    <submittedName>
        <fullName evidence="1">Uncharacterized protein</fullName>
    </submittedName>
</protein>
<evidence type="ECO:0000313" key="2">
    <source>
        <dbReference type="Proteomes" id="UP000287651"/>
    </source>
</evidence>
<reference evidence="1 2" key="1">
    <citation type="journal article" date="2014" name="Agronomy (Basel)">
        <title>A Draft Genome Sequence for Ensete ventricosum, the Drought-Tolerant Tree Against Hunger.</title>
        <authorList>
            <person name="Harrison J."/>
            <person name="Moore K.A."/>
            <person name="Paszkiewicz K."/>
            <person name="Jones T."/>
            <person name="Grant M."/>
            <person name="Ambacheew D."/>
            <person name="Muzemil S."/>
            <person name="Studholme D.J."/>
        </authorList>
    </citation>
    <scope>NUCLEOTIDE SEQUENCE [LARGE SCALE GENOMIC DNA]</scope>
</reference>
<proteinExistence type="predicted"/>
<comment type="caution">
    <text evidence="1">The sequence shown here is derived from an EMBL/GenBank/DDBJ whole genome shotgun (WGS) entry which is preliminary data.</text>
</comment>
<dbReference type="AlphaFoldDB" id="A0A426Z0I1"/>